<dbReference type="InterPro" id="IPR024660">
    <property type="entry name" value="UCS_central_dom"/>
</dbReference>
<dbReference type="InterPro" id="IPR011989">
    <property type="entry name" value="ARM-like"/>
</dbReference>
<reference evidence="7" key="2">
    <citation type="submission" date="2025-08" db="UniProtKB">
        <authorList>
            <consortium name="Ensembl"/>
        </authorList>
    </citation>
    <scope>IDENTIFICATION</scope>
</reference>
<reference evidence="7 8" key="1">
    <citation type="journal article" date="2021" name="G3 (Bethesda)">
        <title>Improved contiguity of the threespine stickleback genome using long-read sequencing.</title>
        <authorList>
            <person name="Nath S."/>
            <person name="Shaw D.E."/>
            <person name="White M.A."/>
        </authorList>
    </citation>
    <scope>NUCLEOTIDE SEQUENCE [LARGE SCALE GENOMIC DNA]</scope>
    <source>
        <strain evidence="7 8">Lake Benthic</strain>
    </source>
</reference>
<dbReference type="Gene3D" id="1.25.10.10">
    <property type="entry name" value="Leucine-rich Repeat Variant"/>
    <property type="match status" value="2"/>
</dbReference>
<dbReference type="AlphaFoldDB" id="A0AAQ4PH76"/>
<dbReference type="Ensembl" id="ENSGACT00000045573.1">
    <property type="protein sequence ID" value="ENSGACP00000038225.1"/>
    <property type="gene ID" value="ENSGACG00000032453.1"/>
</dbReference>
<dbReference type="Pfam" id="PF11701">
    <property type="entry name" value="UNC45-central"/>
    <property type="match status" value="1"/>
</dbReference>
<dbReference type="SUPFAM" id="SSF48371">
    <property type="entry name" value="ARM repeat"/>
    <property type="match status" value="2"/>
</dbReference>
<comment type="subcellular location">
    <subcellularLocation>
        <location evidence="1">Cytoplasm</location>
        <location evidence="1">Perinuclear region</location>
    </subcellularLocation>
</comment>
<dbReference type="SUPFAM" id="SSF48452">
    <property type="entry name" value="TPR-like"/>
    <property type="match status" value="1"/>
</dbReference>
<evidence type="ECO:0000256" key="2">
    <source>
        <dbReference type="ARBA" id="ARBA00022473"/>
    </source>
</evidence>
<evidence type="ECO:0000259" key="6">
    <source>
        <dbReference type="Pfam" id="PF11701"/>
    </source>
</evidence>
<protein>
    <submittedName>
        <fullName evidence="7">Unc-45 myosin chaperone A</fullName>
    </submittedName>
</protein>
<dbReference type="GO" id="GO:0048471">
    <property type="term" value="C:perinuclear region of cytoplasm"/>
    <property type="evidence" value="ECO:0007669"/>
    <property type="project" value="UniProtKB-SubCell"/>
</dbReference>
<evidence type="ECO:0000256" key="4">
    <source>
        <dbReference type="ARBA" id="ARBA00022541"/>
    </source>
</evidence>
<keyword evidence="5" id="KW-0221">Differentiation</keyword>
<dbReference type="GO" id="GO:0051879">
    <property type="term" value="F:Hsp90 protein binding"/>
    <property type="evidence" value="ECO:0007669"/>
    <property type="project" value="TreeGrafter"/>
</dbReference>
<dbReference type="Proteomes" id="UP000007635">
    <property type="component" value="Chromosome Y"/>
</dbReference>
<keyword evidence="3" id="KW-0963">Cytoplasm</keyword>
<keyword evidence="4" id="KW-0517">Myogenesis</keyword>
<dbReference type="FunFam" id="1.25.10.10:FF:000043">
    <property type="entry name" value="Unc-45 myosin chaperone B"/>
    <property type="match status" value="1"/>
</dbReference>
<evidence type="ECO:0000256" key="3">
    <source>
        <dbReference type="ARBA" id="ARBA00022490"/>
    </source>
</evidence>
<dbReference type="InterPro" id="IPR011990">
    <property type="entry name" value="TPR-like_helical_dom_sf"/>
</dbReference>
<keyword evidence="2" id="KW-0217">Developmental protein</keyword>
<evidence type="ECO:0000256" key="5">
    <source>
        <dbReference type="ARBA" id="ARBA00022782"/>
    </source>
</evidence>
<proteinExistence type="predicted"/>
<dbReference type="GeneTree" id="ENSGT00940000159320"/>
<feature type="domain" description="UNC-45/Cro1/She4 central" evidence="6">
    <location>
        <begin position="329"/>
        <end position="429"/>
    </location>
</feature>
<accession>A0AAQ4PH76</accession>
<name>A0AAQ4PH76_GASAC</name>
<dbReference type="PANTHER" id="PTHR45994">
    <property type="entry name" value="FI21225P1"/>
    <property type="match status" value="1"/>
</dbReference>
<dbReference type="Gene3D" id="1.25.40.10">
    <property type="entry name" value="Tetratricopeptide repeat domain"/>
    <property type="match status" value="1"/>
</dbReference>
<evidence type="ECO:0000256" key="1">
    <source>
        <dbReference type="ARBA" id="ARBA00004556"/>
    </source>
</evidence>
<dbReference type="InterPro" id="IPR016024">
    <property type="entry name" value="ARM-type_fold"/>
</dbReference>
<dbReference type="PANTHER" id="PTHR45994:SF3">
    <property type="entry name" value="PROTEIN UNC-45 HOMOLOG A"/>
    <property type="match status" value="1"/>
</dbReference>
<evidence type="ECO:0000313" key="8">
    <source>
        <dbReference type="Proteomes" id="UP000007635"/>
    </source>
</evidence>
<reference evidence="7" key="3">
    <citation type="submission" date="2025-09" db="UniProtKB">
        <authorList>
            <consortium name="Ensembl"/>
        </authorList>
    </citation>
    <scope>IDENTIFICATION</scope>
</reference>
<organism evidence="7 8">
    <name type="scientific">Gasterosteus aculeatus aculeatus</name>
    <name type="common">three-spined stickleback</name>
    <dbReference type="NCBI Taxonomy" id="481459"/>
    <lineage>
        <taxon>Eukaryota</taxon>
        <taxon>Metazoa</taxon>
        <taxon>Chordata</taxon>
        <taxon>Craniata</taxon>
        <taxon>Vertebrata</taxon>
        <taxon>Euteleostomi</taxon>
        <taxon>Actinopterygii</taxon>
        <taxon>Neopterygii</taxon>
        <taxon>Teleostei</taxon>
        <taxon>Neoteleostei</taxon>
        <taxon>Acanthomorphata</taxon>
        <taxon>Eupercaria</taxon>
        <taxon>Perciformes</taxon>
        <taxon>Cottioidei</taxon>
        <taxon>Gasterosteales</taxon>
        <taxon>Gasterosteidae</taxon>
        <taxon>Gasterosteus</taxon>
    </lineage>
</organism>
<dbReference type="GO" id="GO:0007517">
    <property type="term" value="P:muscle organ development"/>
    <property type="evidence" value="ECO:0007669"/>
    <property type="project" value="UniProtKB-KW"/>
</dbReference>
<dbReference type="GO" id="GO:0030154">
    <property type="term" value="P:cell differentiation"/>
    <property type="evidence" value="ECO:0007669"/>
    <property type="project" value="UniProtKB-KW"/>
</dbReference>
<keyword evidence="8" id="KW-1185">Reference proteome</keyword>
<evidence type="ECO:0000313" key="7">
    <source>
        <dbReference type="Ensembl" id="ENSGACP00000038225.1"/>
    </source>
</evidence>
<sequence length="880" mass="96613">AEAGGVFVQLRVKLNHTFGSRHSAVCCYTKAIKRSGSQAEKAVLYRNRSAFLNIDPGDVKARFRRAQAFQKLCWLDQAFLDAQRCAQLEPKNKAFHDLLRQIAAQIQQKLVQQNSTDSRVQQMFSLLVDASAKDSDRQKAAQNLVVLTGEDAGAEQILRNDGVKLIQKLLQSKQKDIVLSSLRTLVGMCTGHQSRTMAIVNELGMEQLCAVMGEGASTVSLAACHLLQVMFEALTEGMKKEIRGKDEAILPEPSKELRSMLRHLMEMMPASNVSGPGRDSAINLLIKQVPRKSMKNPDNSLTLWVIDQGTNTPALDVAGTVPELSEGPTLNDNSHISCSVLLSKLYDDLKSDAERENFNKLCEEYVQQHFSRHGLDGKLQAIQTVSVLLQGPSDVGNRTLEMSGMMDAVIALCASEDATHQQVAVETVIHKKPLIKDLHATLVVTTQGLCKLGSAGGTDFSMKQFAEGSTLAQRCVSFRWLCNESLPPTTRRWSVEGLAYLTFDADVKEDLVEDKNALLAMFELAKSEDKTVLFAVGSTLVNCTNSYEVEKPDPQMVKLAKYAKQHVPEEHPKDAPSYLEKRLRKLLETGVVSALVCMVKQESPALTEACRDCIARVFLALVERQEDRGTVVAQGGGKALIPLASDNTDVGKIIAAQALAKITITSNPEIAFPGERVRKWIGPLVSILSLECTLLQNFEALMALTNLAGISERLRQKIIKEKAVPKIEGYMFEEHDLVQKLYLATGNDRLKLLVLYSGEDDERLRKAAAGTLAMLTAEQPELCACIPGTTTHWLEIIQSLLLCDIPALCHRGVVIVHNMMQAEKSLAETIMESEALEILSVLAKGGEGTPQPVSKVAQSCLEKAVEYSIIMTRDGKGTEP</sequence>